<evidence type="ECO:0000313" key="1">
    <source>
        <dbReference type="EMBL" id="EMD30923.1"/>
    </source>
</evidence>
<dbReference type="STRING" id="914234.M2Q2B2"/>
<protein>
    <submittedName>
        <fullName evidence="1">Uncharacterized protein</fullName>
    </submittedName>
</protein>
<feature type="non-terminal residue" evidence="1">
    <location>
        <position position="1"/>
    </location>
</feature>
<feature type="non-terminal residue" evidence="1">
    <location>
        <position position="257"/>
    </location>
</feature>
<sequence length="257" mass="28580">GKLVLLVIRNFSGPEKLVLDWINKVVDVQVDQRRNIRMEDSGKMVQSGWSAGSRSKSAFNWVRNILSKALSAEQVASSNFQASSAFALFWNMARNRLPAEVLADFNNWLSTGIYRMNSAQPHSERGDYGILEGPSQVFIHDAEMAPPGGVFARNYSRPVHKETQPHTWAASWTTDRNGGPEMGVHFILALWGIKVEAAKDTFIVWNPHEEHGTTLPNVAPGADSSLLAAITKGMAIVTSARIMGVWDKYINQEWSEE</sequence>
<evidence type="ECO:0000313" key="2">
    <source>
        <dbReference type="Proteomes" id="UP000016930"/>
    </source>
</evidence>
<dbReference type="OrthoDB" id="3065422at2759"/>
<reference evidence="1 2" key="1">
    <citation type="journal article" date="2012" name="Proc. Natl. Acad. Sci. U.S.A.">
        <title>Comparative genomics of Ceriporiopsis subvermispora and Phanerochaete chrysosporium provide insight into selective ligninolysis.</title>
        <authorList>
            <person name="Fernandez-Fueyo E."/>
            <person name="Ruiz-Duenas F.J."/>
            <person name="Ferreira P."/>
            <person name="Floudas D."/>
            <person name="Hibbett D.S."/>
            <person name="Canessa P."/>
            <person name="Larrondo L.F."/>
            <person name="James T.Y."/>
            <person name="Seelenfreund D."/>
            <person name="Lobos S."/>
            <person name="Polanco R."/>
            <person name="Tello M."/>
            <person name="Honda Y."/>
            <person name="Watanabe T."/>
            <person name="Watanabe T."/>
            <person name="Ryu J.S."/>
            <person name="Kubicek C.P."/>
            <person name="Schmoll M."/>
            <person name="Gaskell J."/>
            <person name="Hammel K.E."/>
            <person name="St John F.J."/>
            <person name="Vanden Wymelenberg A."/>
            <person name="Sabat G."/>
            <person name="Splinter BonDurant S."/>
            <person name="Syed K."/>
            <person name="Yadav J.S."/>
            <person name="Doddapaneni H."/>
            <person name="Subramanian V."/>
            <person name="Lavin J.L."/>
            <person name="Oguiza J.A."/>
            <person name="Perez G."/>
            <person name="Pisabarro A.G."/>
            <person name="Ramirez L."/>
            <person name="Santoyo F."/>
            <person name="Master E."/>
            <person name="Coutinho P.M."/>
            <person name="Henrissat B."/>
            <person name="Lombard V."/>
            <person name="Magnuson J.K."/>
            <person name="Kuees U."/>
            <person name="Hori C."/>
            <person name="Igarashi K."/>
            <person name="Samejima M."/>
            <person name="Held B.W."/>
            <person name="Barry K.W."/>
            <person name="LaButti K.M."/>
            <person name="Lapidus A."/>
            <person name="Lindquist E.A."/>
            <person name="Lucas S.M."/>
            <person name="Riley R."/>
            <person name="Salamov A.A."/>
            <person name="Hoffmeister D."/>
            <person name="Schwenk D."/>
            <person name="Hadar Y."/>
            <person name="Yarden O."/>
            <person name="de Vries R.P."/>
            <person name="Wiebenga A."/>
            <person name="Stenlid J."/>
            <person name="Eastwood D."/>
            <person name="Grigoriev I.V."/>
            <person name="Berka R.M."/>
            <person name="Blanchette R.A."/>
            <person name="Kersten P."/>
            <person name="Martinez A.T."/>
            <person name="Vicuna R."/>
            <person name="Cullen D."/>
        </authorList>
    </citation>
    <scope>NUCLEOTIDE SEQUENCE [LARGE SCALE GENOMIC DNA]</scope>
    <source>
        <strain evidence="1 2">B</strain>
    </source>
</reference>
<dbReference type="EMBL" id="KB445828">
    <property type="protein sequence ID" value="EMD30923.1"/>
    <property type="molecule type" value="Genomic_DNA"/>
</dbReference>
<dbReference type="AlphaFoldDB" id="M2Q2B2"/>
<proteinExistence type="predicted"/>
<name>M2Q2B2_CERS8</name>
<accession>M2Q2B2</accession>
<keyword evidence="2" id="KW-1185">Reference proteome</keyword>
<organism evidence="1 2">
    <name type="scientific">Ceriporiopsis subvermispora (strain B)</name>
    <name type="common">White-rot fungus</name>
    <name type="synonym">Gelatoporia subvermispora</name>
    <dbReference type="NCBI Taxonomy" id="914234"/>
    <lineage>
        <taxon>Eukaryota</taxon>
        <taxon>Fungi</taxon>
        <taxon>Dikarya</taxon>
        <taxon>Basidiomycota</taxon>
        <taxon>Agaricomycotina</taxon>
        <taxon>Agaricomycetes</taxon>
        <taxon>Polyporales</taxon>
        <taxon>Gelatoporiaceae</taxon>
        <taxon>Gelatoporia</taxon>
    </lineage>
</organism>
<dbReference type="HOGENOM" id="CLU_041810_0_0_1"/>
<dbReference type="Proteomes" id="UP000016930">
    <property type="component" value="Unassembled WGS sequence"/>
</dbReference>
<gene>
    <name evidence="1" type="ORF">CERSUDRAFT_35051</name>
</gene>